<organism evidence="1 2">
    <name type="scientific">Nitrosospira multiformis</name>
    <dbReference type="NCBI Taxonomy" id="1231"/>
    <lineage>
        <taxon>Bacteria</taxon>
        <taxon>Pseudomonadati</taxon>
        <taxon>Pseudomonadota</taxon>
        <taxon>Betaproteobacteria</taxon>
        <taxon>Nitrosomonadales</taxon>
        <taxon>Nitrosomonadaceae</taxon>
        <taxon>Nitrosospira</taxon>
    </lineage>
</organism>
<evidence type="ECO:0000313" key="1">
    <source>
        <dbReference type="EMBL" id="SDQ58304.1"/>
    </source>
</evidence>
<dbReference type="EMBL" id="FNKY01000001">
    <property type="protein sequence ID" value="SDQ58304.1"/>
    <property type="molecule type" value="Genomic_DNA"/>
</dbReference>
<reference evidence="1 2" key="1">
    <citation type="submission" date="2016-10" db="EMBL/GenBank/DDBJ databases">
        <authorList>
            <person name="Varghese N."/>
            <person name="Submissions S."/>
        </authorList>
    </citation>
    <scope>NUCLEOTIDE SEQUENCE [LARGE SCALE GENOMIC DNA]</scope>
    <source>
        <strain evidence="1 2">Nl1</strain>
    </source>
</reference>
<gene>
    <name evidence="1" type="ORF">SAMN05216402_1419</name>
</gene>
<keyword evidence="2" id="KW-1185">Reference proteome</keyword>
<comment type="caution">
    <text evidence="1">The sequence shown here is derived from an EMBL/GenBank/DDBJ whole genome shotgun (WGS) entry which is preliminary data.</text>
</comment>
<sequence>MESYDLNTCRRNEVKLSRLAYNSMNEDKVPIEVWPSNLSGFPLCFGAEFPMNPRLSALLDYFDGTLLGTRLGRAELGSNFLGGRTDVADGSKARLYFNVPSIVVLSAAGRTPSRSISSTPCLMPRTVKNP</sequence>
<evidence type="ECO:0000313" key="2">
    <source>
        <dbReference type="Proteomes" id="UP000183471"/>
    </source>
</evidence>
<protein>
    <submittedName>
        <fullName evidence="1">Uncharacterized protein</fullName>
    </submittedName>
</protein>
<proteinExistence type="predicted"/>
<dbReference type="Proteomes" id="UP000183471">
    <property type="component" value="Unassembled WGS sequence"/>
</dbReference>
<name>A0ABY0TBK0_9PROT</name>
<accession>A0ABY0TBK0</accession>